<dbReference type="Proteomes" id="UP000037175">
    <property type="component" value="Unassembled WGS sequence"/>
</dbReference>
<accession>A0A0L6W6J4</accession>
<keyword evidence="4" id="KW-1185">Reference proteome</keyword>
<evidence type="ECO:0000259" key="2">
    <source>
        <dbReference type="SMART" id="SM00899"/>
    </source>
</evidence>
<dbReference type="InterPro" id="IPR038157">
    <property type="entry name" value="FeoA_core_dom"/>
</dbReference>
<dbReference type="GO" id="GO:0046914">
    <property type="term" value="F:transition metal ion binding"/>
    <property type="evidence" value="ECO:0007669"/>
    <property type="project" value="InterPro"/>
</dbReference>
<proteinExistence type="predicted"/>
<dbReference type="RefSeq" id="WP_013120202.1">
    <property type="nucleotide sequence ID" value="NZ_LGTE01000001.1"/>
</dbReference>
<dbReference type="InterPro" id="IPR008988">
    <property type="entry name" value="Transcriptional_repressor_C"/>
</dbReference>
<dbReference type="SUPFAM" id="SSF50037">
    <property type="entry name" value="C-terminal domain of transcriptional repressors"/>
    <property type="match status" value="1"/>
</dbReference>
<dbReference type="AlphaFoldDB" id="A0A0L6W6J4"/>
<dbReference type="EMBL" id="LGTE01000001">
    <property type="protein sequence ID" value="KNZ71202.1"/>
    <property type="molecule type" value="Genomic_DNA"/>
</dbReference>
<evidence type="ECO:0000256" key="1">
    <source>
        <dbReference type="ARBA" id="ARBA00023004"/>
    </source>
</evidence>
<name>A0A0L6W6J4_9FIRM</name>
<comment type="caution">
    <text evidence="3">The sequence shown here is derived from an EMBL/GenBank/DDBJ whole genome shotgun (WGS) entry which is preliminary data.</text>
</comment>
<dbReference type="Pfam" id="PF04023">
    <property type="entry name" value="FeoA"/>
    <property type="match status" value="1"/>
</dbReference>
<evidence type="ECO:0000313" key="4">
    <source>
        <dbReference type="Proteomes" id="UP000037175"/>
    </source>
</evidence>
<keyword evidence="1" id="KW-0408">Iron</keyword>
<evidence type="ECO:0000313" key="3">
    <source>
        <dbReference type="EMBL" id="KNZ71202.1"/>
    </source>
</evidence>
<feature type="domain" description="Ferrous iron transporter FeoA-like" evidence="2">
    <location>
        <begin position="1"/>
        <end position="71"/>
    </location>
</feature>
<dbReference type="Gene3D" id="2.30.30.90">
    <property type="match status" value="1"/>
</dbReference>
<gene>
    <name evidence="3" type="ORF">Tfer_0281</name>
</gene>
<dbReference type="SMART" id="SM00899">
    <property type="entry name" value="FeoA"/>
    <property type="match status" value="1"/>
</dbReference>
<protein>
    <submittedName>
        <fullName evidence="3">FeoA family protein</fullName>
    </submittedName>
</protein>
<organism evidence="3 4">
    <name type="scientific">Thermincola ferriacetica</name>
    <dbReference type="NCBI Taxonomy" id="281456"/>
    <lineage>
        <taxon>Bacteria</taxon>
        <taxon>Bacillati</taxon>
        <taxon>Bacillota</taxon>
        <taxon>Clostridia</taxon>
        <taxon>Eubacteriales</taxon>
        <taxon>Thermincolaceae</taxon>
        <taxon>Thermincola</taxon>
    </lineage>
</organism>
<reference evidence="4" key="1">
    <citation type="submission" date="2015-07" db="EMBL/GenBank/DDBJ databases">
        <title>Complete Genome of Thermincola ferriacetica strain Z-0001T.</title>
        <authorList>
            <person name="Lusk B."/>
            <person name="Badalamenti J.P."/>
            <person name="Parameswaran P."/>
            <person name="Bond D.R."/>
            <person name="Torres C.I."/>
        </authorList>
    </citation>
    <scope>NUCLEOTIDE SEQUENCE [LARGE SCALE GENOMIC DNA]</scope>
    <source>
        <strain evidence="4">Z-0001</strain>
    </source>
</reference>
<dbReference type="InterPro" id="IPR007167">
    <property type="entry name" value="Fe-transptr_FeoA-like"/>
</dbReference>
<sequence length="73" mass="8064">MNLDMCKKGQTIKIKFIKDALVRAQAIRFGIAEGEIVRCEEVIPAGPVVVSKKNQEIAIGRKLARNIDVELVS</sequence>